<comment type="caution">
    <text evidence="1">The sequence shown here is derived from an EMBL/GenBank/DDBJ whole genome shotgun (WGS) entry which is preliminary data.</text>
</comment>
<evidence type="ECO:0000313" key="1">
    <source>
        <dbReference type="EMBL" id="EGL39179.1"/>
    </source>
</evidence>
<dbReference type="PROSITE" id="PS51257">
    <property type="entry name" value="PROKAR_LIPOPROTEIN"/>
    <property type="match status" value="1"/>
</dbReference>
<keyword evidence="2" id="KW-1185">Reference proteome</keyword>
<sequence length="302" mass="34052">MKLRSVLVAFAVGIACQAAVYVYLDQVLFAPTSAFQIGGTNQQEALGFGGEPNGQSYYSYDKRFMATIVEDTISIYEAGKKEAPRRIRLHGRKVSFFEWLPDRDLAILATYGRGGKDNRFGVYLAQYNPLYPDRELDTPIKDAPRDSKIIDVAYSTATNVIYMKLEVAKNRYRIYRTDANYATRRIPVQAENIGRIAVFYDSDTFFYDNLKTGVVYMFDGISCSWREISPVGSKFRLIGIDGQEIYIGELNANGEVIAAYRGRLKKGFTKIATYATPQKFSQITLNSMHEASDKADEADEHS</sequence>
<accession>A0ABP2L477</accession>
<reference evidence="1 2" key="1">
    <citation type="submission" date="2011-04" db="EMBL/GenBank/DDBJ databases">
        <authorList>
            <person name="Harkins D.M."/>
            <person name="Madupu R."/>
            <person name="Durkin A.S."/>
            <person name="Torralba M."/>
            <person name="Methe B."/>
            <person name="Sutton G.G."/>
            <person name="Nelson K.E."/>
        </authorList>
    </citation>
    <scope>NUCLEOTIDE SEQUENCE [LARGE SCALE GENOMIC DNA]</scope>
    <source>
        <strain evidence="1 2">UPII 199-6</strain>
    </source>
</reference>
<gene>
    <name evidence="1" type="ORF">HMPREF1039_0490</name>
</gene>
<protein>
    <submittedName>
        <fullName evidence="1">Uncharacterized protein</fullName>
    </submittedName>
</protein>
<evidence type="ECO:0000313" key="2">
    <source>
        <dbReference type="Proteomes" id="UP000004018"/>
    </source>
</evidence>
<name>A0ABP2L477_9FIRM</name>
<dbReference type="RefSeq" id="WP_007391613.1">
    <property type="nucleotide sequence ID" value="NZ_AFIJ01000039.1"/>
</dbReference>
<organism evidence="1 2">
    <name type="scientific">Megasphaera lornae</name>
    <dbReference type="NCBI Taxonomy" id="1000568"/>
    <lineage>
        <taxon>Bacteria</taxon>
        <taxon>Bacillati</taxon>
        <taxon>Bacillota</taxon>
        <taxon>Negativicutes</taxon>
        <taxon>Veillonellales</taxon>
        <taxon>Veillonellaceae</taxon>
        <taxon>Megasphaera</taxon>
    </lineage>
</organism>
<proteinExistence type="predicted"/>
<dbReference type="Proteomes" id="UP000004018">
    <property type="component" value="Unassembled WGS sequence"/>
</dbReference>
<dbReference type="SUPFAM" id="SSF82171">
    <property type="entry name" value="DPP6 N-terminal domain-like"/>
    <property type="match status" value="1"/>
</dbReference>
<dbReference type="EMBL" id="AFIJ01000039">
    <property type="protein sequence ID" value="EGL39179.1"/>
    <property type="molecule type" value="Genomic_DNA"/>
</dbReference>